<feature type="chain" id="PRO_5047311964" description="Cupin domain-containing protein" evidence="2">
    <location>
        <begin position="21"/>
        <end position="132"/>
    </location>
</feature>
<evidence type="ECO:0000313" key="4">
    <source>
        <dbReference type="Proteomes" id="UP001056681"/>
    </source>
</evidence>
<keyword evidence="4" id="KW-1185">Reference proteome</keyword>
<dbReference type="Gene3D" id="2.60.120.10">
    <property type="entry name" value="Jelly Rolls"/>
    <property type="match status" value="1"/>
</dbReference>
<evidence type="ECO:0000256" key="1">
    <source>
        <dbReference type="SAM" id="MobiDB-lite"/>
    </source>
</evidence>
<dbReference type="InterPro" id="IPR011051">
    <property type="entry name" value="RmlC_Cupin_sf"/>
</dbReference>
<evidence type="ECO:0000313" key="3">
    <source>
        <dbReference type="EMBL" id="URL57698.1"/>
    </source>
</evidence>
<gene>
    <name evidence="3" type="ORF">IM816_13870</name>
</gene>
<reference evidence="3" key="1">
    <citation type="submission" date="2020-10" db="EMBL/GenBank/DDBJ databases">
        <title>Whole-genome sequence of Luteibacter sp. EIF3.</title>
        <authorList>
            <person name="Friedrich I."/>
            <person name="Hertel R."/>
            <person name="Daniel R."/>
        </authorList>
    </citation>
    <scope>NUCLEOTIDE SEQUENCE</scope>
    <source>
        <strain evidence="3">EIF3</strain>
    </source>
</reference>
<feature type="signal peptide" evidence="2">
    <location>
        <begin position="1"/>
        <end position="20"/>
    </location>
</feature>
<name>A0ABY4SYA9_9GAMM</name>
<keyword evidence="2" id="KW-0732">Signal</keyword>
<dbReference type="RefSeq" id="WP_250338527.1">
    <property type="nucleotide sequence ID" value="NZ_CP063231.1"/>
</dbReference>
<protein>
    <recommendedName>
        <fullName evidence="5">Cupin domain-containing protein</fullName>
    </recommendedName>
</protein>
<feature type="region of interest" description="Disordered" evidence="1">
    <location>
        <begin position="24"/>
        <end position="49"/>
    </location>
</feature>
<proteinExistence type="predicted"/>
<dbReference type="EMBL" id="CP063231">
    <property type="protein sequence ID" value="URL57698.1"/>
    <property type="molecule type" value="Genomic_DNA"/>
</dbReference>
<dbReference type="SUPFAM" id="SSF51182">
    <property type="entry name" value="RmlC-like cupins"/>
    <property type="match status" value="1"/>
</dbReference>
<sequence>MMLPVQLAMPLALMVGAAIAATTSPSRHGDWEADTGPGDGPNSDRATDRHGDMRMLRLSLQPGASLPWRRDAIPGTGYVLEGELHVRTSGTAKVMRTGDCLLPSMAAEGSTVAGPQGATVLVFYAERHATRS</sequence>
<evidence type="ECO:0000256" key="2">
    <source>
        <dbReference type="SAM" id="SignalP"/>
    </source>
</evidence>
<evidence type="ECO:0008006" key="5">
    <source>
        <dbReference type="Google" id="ProtNLM"/>
    </source>
</evidence>
<dbReference type="InterPro" id="IPR014710">
    <property type="entry name" value="RmlC-like_jellyroll"/>
</dbReference>
<organism evidence="3 4">
    <name type="scientific">Luteibacter flocculans</name>
    <dbReference type="NCBI Taxonomy" id="2780091"/>
    <lineage>
        <taxon>Bacteria</taxon>
        <taxon>Pseudomonadati</taxon>
        <taxon>Pseudomonadota</taxon>
        <taxon>Gammaproteobacteria</taxon>
        <taxon>Lysobacterales</taxon>
        <taxon>Rhodanobacteraceae</taxon>
        <taxon>Luteibacter</taxon>
    </lineage>
</organism>
<accession>A0ABY4SYA9</accession>
<dbReference type="Proteomes" id="UP001056681">
    <property type="component" value="Chromosome"/>
</dbReference>